<protein>
    <submittedName>
        <fullName evidence="2">Uncharacterized protein</fullName>
    </submittedName>
</protein>
<dbReference type="EMBL" id="VEVO01000012">
    <property type="protein sequence ID" value="KAF0033753.1"/>
    <property type="molecule type" value="Genomic_DNA"/>
</dbReference>
<name>A0A6A4SHZ5_SCOMX</name>
<evidence type="ECO:0000256" key="1">
    <source>
        <dbReference type="SAM" id="MobiDB-lite"/>
    </source>
</evidence>
<evidence type="ECO:0000313" key="2">
    <source>
        <dbReference type="EMBL" id="KAF0033753.1"/>
    </source>
</evidence>
<organism evidence="2 3">
    <name type="scientific">Scophthalmus maximus</name>
    <name type="common">Turbot</name>
    <name type="synonym">Psetta maxima</name>
    <dbReference type="NCBI Taxonomy" id="52904"/>
    <lineage>
        <taxon>Eukaryota</taxon>
        <taxon>Metazoa</taxon>
        <taxon>Chordata</taxon>
        <taxon>Craniata</taxon>
        <taxon>Vertebrata</taxon>
        <taxon>Euteleostomi</taxon>
        <taxon>Actinopterygii</taxon>
        <taxon>Neopterygii</taxon>
        <taxon>Teleostei</taxon>
        <taxon>Neoteleostei</taxon>
        <taxon>Acanthomorphata</taxon>
        <taxon>Carangaria</taxon>
        <taxon>Pleuronectiformes</taxon>
        <taxon>Pleuronectoidei</taxon>
        <taxon>Scophthalmidae</taxon>
        <taxon>Scophthalmus</taxon>
    </lineage>
</organism>
<accession>A0A6A4SHZ5</accession>
<feature type="region of interest" description="Disordered" evidence="1">
    <location>
        <begin position="109"/>
        <end position="142"/>
    </location>
</feature>
<dbReference type="AlphaFoldDB" id="A0A6A4SHZ5"/>
<gene>
    <name evidence="2" type="ORF">F2P81_013819</name>
</gene>
<proteinExistence type="predicted"/>
<comment type="caution">
    <text evidence="2">The sequence shown here is derived from an EMBL/GenBank/DDBJ whole genome shotgun (WGS) entry which is preliminary data.</text>
</comment>
<feature type="compositionally biased region" description="Basic and acidic residues" evidence="1">
    <location>
        <begin position="133"/>
        <end position="142"/>
    </location>
</feature>
<reference evidence="2 3" key="1">
    <citation type="submission" date="2019-06" db="EMBL/GenBank/DDBJ databases">
        <title>Draft genomes of female and male turbot (Scophthalmus maximus).</title>
        <authorList>
            <person name="Xu H."/>
            <person name="Xu X.-W."/>
            <person name="Shao C."/>
            <person name="Chen S."/>
        </authorList>
    </citation>
    <scope>NUCLEOTIDE SEQUENCE [LARGE SCALE GENOMIC DNA]</scope>
    <source>
        <strain evidence="2">Ysfricsl-2016a</strain>
        <tissue evidence="2">Blood</tissue>
    </source>
</reference>
<dbReference type="Proteomes" id="UP000438429">
    <property type="component" value="Unassembled WGS sequence"/>
</dbReference>
<sequence length="142" mass="15751">MLLLLLLLPLCSGMAPPSGLYRAEALEPNEVASLQDSHHDLFRFLIPVAEEAQWRHSGWRPRTNMQKRITASASICTCNEVDENRNLSKLSIGNARSDVQKIDNEEIMQGSASKRQAPSLAPKELLSISHGNPRREKAPPSV</sequence>
<evidence type="ECO:0000313" key="3">
    <source>
        <dbReference type="Proteomes" id="UP000438429"/>
    </source>
</evidence>